<name>A0A2T7NV63_POMCA</name>
<dbReference type="GO" id="GO:0004672">
    <property type="term" value="F:protein kinase activity"/>
    <property type="evidence" value="ECO:0007669"/>
    <property type="project" value="InterPro"/>
</dbReference>
<feature type="domain" description="Protein kinase" evidence="2">
    <location>
        <begin position="1"/>
        <end position="34"/>
    </location>
</feature>
<comment type="caution">
    <text evidence="3">The sequence shown here is derived from an EMBL/GenBank/DDBJ whole genome shotgun (WGS) entry which is preliminary data.</text>
</comment>
<feature type="region of interest" description="Disordered" evidence="1">
    <location>
        <begin position="36"/>
        <end position="67"/>
    </location>
</feature>
<dbReference type="SUPFAM" id="SSF56112">
    <property type="entry name" value="Protein kinase-like (PK-like)"/>
    <property type="match status" value="1"/>
</dbReference>
<organism evidence="3 4">
    <name type="scientific">Pomacea canaliculata</name>
    <name type="common">Golden apple snail</name>
    <dbReference type="NCBI Taxonomy" id="400727"/>
    <lineage>
        <taxon>Eukaryota</taxon>
        <taxon>Metazoa</taxon>
        <taxon>Spiralia</taxon>
        <taxon>Lophotrochozoa</taxon>
        <taxon>Mollusca</taxon>
        <taxon>Gastropoda</taxon>
        <taxon>Caenogastropoda</taxon>
        <taxon>Architaenioglossa</taxon>
        <taxon>Ampullarioidea</taxon>
        <taxon>Ampullariidae</taxon>
        <taxon>Pomacea</taxon>
    </lineage>
</organism>
<dbReference type="PROSITE" id="PS50011">
    <property type="entry name" value="PROTEIN_KINASE_DOM"/>
    <property type="match status" value="1"/>
</dbReference>
<evidence type="ECO:0000313" key="4">
    <source>
        <dbReference type="Proteomes" id="UP000245119"/>
    </source>
</evidence>
<keyword evidence="4" id="KW-1185">Reference proteome</keyword>
<protein>
    <recommendedName>
        <fullName evidence="2">Protein kinase domain-containing protein</fullName>
    </recommendedName>
</protein>
<dbReference type="Proteomes" id="UP000245119">
    <property type="component" value="Linkage Group LG9"/>
</dbReference>
<evidence type="ECO:0000259" key="2">
    <source>
        <dbReference type="PROSITE" id="PS50011"/>
    </source>
</evidence>
<evidence type="ECO:0000256" key="1">
    <source>
        <dbReference type="SAM" id="MobiDB-lite"/>
    </source>
</evidence>
<dbReference type="Gene3D" id="1.10.510.10">
    <property type="entry name" value="Transferase(Phosphotransferase) domain 1"/>
    <property type="match status" value="1"/>
</dbReference>
<evidence type="ECO:0000313" key="3">
    <source>
        <dbReference type="EMBL" id="PVD25053.1"/>
    </source>
</evidence>
<dbReference type="InterPro" id="IPR011009">
    <property type="entry name" value="Kinase-like_dom_sf"/>
</dbReference>
<sequence length="104" mass="11435">MILEDAVKDLIRKCLTLRPSDRPSLEDIIEHPWMRAGIPIPGSTDKRQDMTNGSNLDSASLSSQEKPRLVPPWIKLSLASCSPTPPLPKLFAESLTTQEALSNA</sequence>
<accession>A0A2T7NV63</accession>
<dbReference type="GO" id="GO:0005524">
    <property type="term" value="F:ATP binding"/>
    <property type="evidence" value="ECO:0007669"/>
    <property type="project" value="InterPro"/>
</dbReference>
<feature type="compositionally biased region" description="Polar residues" evidence="1">
    <location>
        <begin position="50"/>
        <end position="64"/>
    </location>
</feature>
<dbReference type="AlphaFoldDB" id="A0A2T7NV63"/>
<proteinExistence type="predicted"/>
<dbReference type="InterPro" id="IPR000719">
    <property type="entry name" value="Prot_kinase_dom"/>
</dbReference>
<dbReference type="OrthoDB" id="193931at2759"/>
<gene>
    <name evidence="3" type="ORF">C0Q70_15551</name>
</gene>
<dbReference type="EMBL" id="PZQS01000009">
    <property type="protein sequence ID" value="PVD25053.1"/>
    <property type="molecule type" value="Genomic_DNA"/>
</dbReference>
<reference evidence="3 4" key="1">
    <citation type="submission" date="2018-04" db="EMBL/GenBank/DDBJ databases">
        <title>The genome of golden apple snail Pomacea canaliculata provides insight into stress tolerance and invasive adaptation.</title>
        <authorList>
            <person name="Liu C."/>
            <person name="Liu B."/>
            <person name="Ren Y."/>
            <person name="Zhang Y."/>
            <person name="Wang H."/>
            <person name="Li S."/>
            <person name="Jiang F."/>
            <person name="Yin L."/>
            <person name="Zhang G."/>
            <person name="Qian W."/>
            <person name="Fan W."/>
        </authorList>
    </citation>
    <scope>NUCLEOTIDE SEQUENCE [LARGE SCALE GENOMIC DNA]</scope>
    <source>
        <strain evidence="3">SZHN2017</strain>
        <tissue evidence="3">Muscle</tissue>
    </source>
</reference>